<feature type="compositionally biased region" description="Basic and acidic residues" evidence="8">
    <location>
        <begin position="453"/>
        <end position="468"/>
    </location>
</feature>
<dbReference type="OrthoDB" id="25778at2759"/>
<evidence type="ECO:0000256" key="7">
    <source>
        <dbReference type="SAM" id="Coils"/>
    </source>
</evidence>
<dbReference type="GO" id="GO:0008017">
    <property type="term" value="F:microtubule binding"/>
    <property type="evidence" value="ECO:0007669"/>
    <property type="project" value="TreeGrafter"/>
</dbReference>
<dbReference type="EMBL" id="VYZN01000070">
    <property type="protein sequence ID" value="KAE9524364.1"/>
    <property type="molecule type" value="Genomic_DNA"/>
</dbReference>
<feature type="region of interest" description="Disordered" evidence="8">
    <location>
        <begin position="445"/>
        <end position="468"/>
    </location>
</feature>
<dbReference type="GO" id="GO:0036064">
    <property type="term" value="C:ciliary basal body"/>
    <property type="evidence" value="ECO:0007669"/>
    <property type="project" value="TreeGrafter"/>
</dbReference>
<comment type="caution">
    <text evidence="9">The sequence shown here is derived from an EMBL/GenBank/DDBJ whole genome shotgun (WGS) entry which is preliminary data.</text>
</comment>
<organism evidence="9 10">
    <name type="scientific">Aphis glycines</name>
    <name type="common">Soybean aphid</name>
    <dbReference type="NCBI Taxonomy" id="307491"/>
    <lineage>
        <taxon>Eukaryota</taxon>
        <taxon>Metazoa</taxon>
        <taxon>Ecdysozoa</taxon>
        <taxon>Arthropoda</taxon>
        <taxon>Hexapoda</taxon>
        <taxon>Insecta</taxon>
        <taxon>Pterygota</taxon>
        <taxon>Neoptera</taxon>
        <taxon>Paraneoptera</taxon>
        <taxon>Hemiptera</taxon>
        <taxon>Sternorrhyncha</taxon>
        <taxon>Aphidomorpha</taxon>
        <taxon>Aphidoidea</taxon>
        <taxon>Aphididae</taxon>
        <taxon>Aphidini</taxon>
        <taxon>Aphis</taxon>
        <taxon>Aphis</taxon>
    </lineage>
</organism>
<evidence type="ECO:0000256" key="3">
    <source>
        <dbReference type="ARBA" id="ARBA00014087"/>
    </source>
</evidence>
<dbReference type="PANTHER" id="PTHR31954">
    <property type="entry name" value="CILIA- AND FLAGELLA-ASSOCIATED PROTEIN 157"/>
    <property type="match status" value="1"/>
</dbReference>
<gene>
    <name evidence="9" type="ORF">AGLY_015403</name>
</gene>
<comment type="subcellular location">
    <subcellularLocation>
        <location evidence="1">Cell projection</location>
        <location evidence="1">Cilium</location>
    </subcellularLocation>
</comment>
<evidence type="ECO:0000256" key="1">
    <source>
        <dbReference type="ARBA" id="ARBA00004138"/>
    </source>
</evidence>
<protein>
    <recommendedName>
        <fullName evidence="3">Cilia- and flagella-associated protein 157</fullName>
    </recommendedName>
</protein>
<evidence type="ECO:0000256" key="4">
    <source>
        <dbReference type="ARBA" id="ARBA00023054"/>
    </source>
</evidence>
<feature type="non-terminal residue" evidence="9">
    <location>
        <position position="468"/>
    </location>
</feature>
<dbReference type="InterPro" id="IPR038844">
    <property type="entry name" value="CFAP157"/>
</dbReference>
<feature type="compositionally biased region" description="Basic residues" evidence="8">
    <location>
        <begin position="1"/>
        <end position="19"/>
    </location>
</feature>
<accession>A0A6G0T2D9</accession>
<dbReference type="AlphaFoldDB" id="A0A6G0T2D9"/>
<reference evidence="9 10" key="1">
    <citation type="submission" date="2019-08" db="EMBL/GenBank/DDBJ databases">
        <title>The genome of the soybean aphid Biotype 1, its phylome, world population structure and adaptation to the North American continent.</title>
        <authorList>
            <person name="Giordano R."/>
            <person name="Donthu R.K."/>
            <person name="Hernandez A.G."/>
            <person name="Wright C.L."/>
            <person name="Zimin A.V."/>
        </authorList>
    </citation>
    <scope>NUCLEOTIDE SEQUENCE [LARGE SCALE GENOMIC DNA]</scope>
    <source>
        <tissue evidence="9">Whole aphids</tissue>
    </source>
</reference>
<dbReference type="Proteomes" id="UP000475862">
    <property type="component" value="Unassembled WGS sequence"/>
</dbReference>
<evidence type="ECO:0000313" key="9">
    <source>
        <dbReference type="EMBL" id="KAE9524364.1"/>
    </source>
</evidence>
<evidence type="ECO:0000256" key="5">
    <source>
        <dbReference type="ARBA" id="ARBA00023069"/>
    </source>
</evidence>
<sequence>MQNSPAKKKKNKKGHKKKNVKEEKDALQEVDRTMYNIQIADLTEKLARVTNRCAELERNNDLEREKANSLKEGQCDIIAYLSRQVEMKNNEIIDLENTVSTLKTTIEHQKINYEDIIMKKNGQFETVFGQLKAEIGLLNSKVNSLNEFKKQRTQLTDKFLKQEEELSKLKGENDNLLYETEKKLIIAKEHMKCQNEAKLLQLSTTIQNNLQKLMSSTFQRTLQENVVIKTELNKCSDSWFKMDKKYTLLKSDNLDLKIENKMYMKENSRLNKIIIAQKQIMDAIKAKKIGLSLQIKDLSTKNERNQRIAYKASRINTMMTQLKHTLKKKNKKLRILTNNLVAMKAEIETLCLHIYKMDSMLVTTTKSMENVLKLNEVDQSLIKYKGNVYYTFVVNLYKLFVATKLRKVEIRGFDSESIFIDLDLNTTSPQVNDIKLTEQYCGPAPELSQSSYDTKKMAEKVHNETQRS</sequence>
<evidence type="ECO:0000256" key="2">
    <source>
        <dbReference type="ARBA" id="ARBA00010841"/>
    </source>
</evidence>
<keyword evidence="6" id="KW-0966">Cell projection</keyword>
<evidence type="ECO:0000313" key="10">
    <source>
        <dbReference type="Proteomes" id="UP000475862"/>
    </source>
</evidence>
<keyword evidence="5" id="KW-0969">Cilium</keyword>
<feature type="coiled-coil region" evidence="7">
    <location>
        <begin position="145"/>
        <end position="172"/>
    </location>
</feature>
<name>A0A6G0T2D9_APHGL</name>
<comment type="similarity">
    <text evidence="2">Belongs to the CFAP157 family.</text>
</comment>
<feature type="region of interest" description="Disordered" evidence="8">
    <location>
        <begin position="1"/>
        <end position="27"/>
    </location>
</feature>
<evidence type="ECO:0000256" key="6">
    <source>
        <dbReference type="ARBA" id="ARBA00023273"/>
    </source>
</evidence>
<keyword evidence="4 7" id="KW-0175">Coiled coil</keyword>
<feature type="coiled-coil region" evidence="7">
    <location>
        <begin position="39"/>
        <end position="98"/>
    </location>
</feature>
<evidence type="ECO:0000256" key="8">
    <source>
        <dbReference type="SAM" id="MobiDB-lite"/>
    </source>
</evidence>
<dbReference type="PANTHER" id="PTHR31954:SF1">
    <property type="entry name" value="CILIA- AND FLAGELLA-ASSOCIATED PROTEIN 157"/>
    <property type="match status" value="1"/>
</dbReference>
<proteinExistence type="inferred from homology"/>
<feature type="coiled-coil region" evidence="7">
    <location>
        <begin position="319"/>
        <end position="346"/>
    </location>
</feature>
<keyword evidence="10" id="KW-1185">Reference proteome</keyword>